<reference evidence="2" key="1">
    <citation type="submission" date="2017-05" db="UniProtKB">
        <authorList>
            <consortium name="EnsemblMetazoa"/>
        </authorList>
    </citation>
    <scope>IDENTIFICATION</scope>
</reference>
<dbReference type="PROSITE" id="PS50017">
    <property type="entry name" value="DEATH_DOMAIN"/>
    <property type="match status" value="1"/>
</dbReference>
<dbReference type="Pfam" id="PF00531">
    <property type="entry name" value="Death"/>
    <property type="match status" value="1"/>
</dbReference>
<dbReference type="GO" id="GO:0007165">
    <property type="term" value="P:signal transduction"/>
    <property type="evidence" value="ECO:0007669"/>
    <property type="project" value="InterPro"/>
</dbReference>
<dbReference type="Gene3D" id="1.10.533.10">
    <property type="entry name" value="Death Domain, Fas"/>
    <property type="match status" value="1"/>
</dbReference>
<sequence length="129" mass="14508">MASKSSCAHPPLSLSLFTSPLTTKELGDLIILIKRYGFPQTRWHELGLILGLYKNTLDAIERNHPRDVWRCLTECLFKWLSRADNVDSKGGATFDALLVTLKFMDENDAAVKLEQESKLISLPDCIVCV</sequence>
<dbReference type="InParanoid" id="A0A1X7TK12"/>
<dbReference type="OrthoDB" id="535509at2759"/>
<protein>
    <recommendedName>
        <fullName evidence="1">Death domain-containing protein</fullName>
    </recommendedName>
</protein>
<dbReference type="CDD" id="cd01670">
    <property type="entry name" value="Death"/>
    <property type="match status" value="1"/>
</dbReference>
<proteinExistence type="predicted"/>
<evidence type="ECO:0000313" key="2">
    <source>
        <dbReference type="EnsemblMetazoa" id="Aqu2.1.15227_001"/>
    </source>
</evidence>
<dbReference type="InterPro" id="IPR011029">
    <property type="entry name" value="DEATH-like_dom_sf"/>
</dbReference>
<name>A0A1X7TK12_AMPQE</name>
<feature type="domain" description="Death" evidence="1">
    <location>
        <begin position="42"/>
        <end position="117"/>
    </location>
</feature>
<dbReference type="EnsemblMetazoa" id="Aqu2.1.15227_001">
    <property type="protein sequence ID" value="Aqu2.1.15227_001"/>
    <property type="gene ID" value="Aqu2.1.15227"/>
</dbReference>
<dbReference type="SUPFAM" id="SSF47986">
    <property type="entry name" value="DEATH domain"/>
    <property type="match status" value="1"/>
</dbReference>
<accession>A0A1X7TK12</accession>
<evidence type="ECO:0000259" key="1">
    <source>
        <dbReference type="PROSITE" id="PS50017"/>
    </source>
</evidence>
<dbReference type="AlphaFoldDB" id="A0A1X7TK12"/>
<dbReference type="InterPro" id="IPR000488">
    <property type="entry name" value="Death_dom"/>
</dbReference>
<organism evidence="2">
    <name type="scientific">Amphimedon queenslandica</name>
    <name type="common">Sponge</name>
    <dbReference type="NCBI Taxonomy" id="400682"/>
    <lineage>
        <taxon>Eukaryota</taxon>
        <taxon>Metazoa</taxon>
        <taxon>Porifera</taxon>
        <taxon>Demospongiae</taxon>
        <taxon>Heteroscleromorpha</taxon>
        <taxon>Haplosclerida</taxon>
        <taxon>Niphatidae</taxon>
        <taxon>Amphimedon</taxon>
    </lineage>
</organism>